<organism evidence="1 2">
    <name type="scientific">Novipirellula rosea</name>
    <dbReference type="NCBI Taxonomy" id="1031540"/>
    <lineage>
        <taxon>Bacteria</taxon>
        <taxon>Pseudomonadati</taxon>
        <taxon>Planctomycetota</taxon>
        <taxon>Planctomycetia</taxon>
        <taxon>Pirellulales</taxon>
        <taxon>Pirellulaceae</taxon>
        <taxon>Novipirellula</taxon>
    </lineage>
</organism>
<comment type="caution">
    <text evidence="1">The sequence shown here is derived from an EMBL/GenBank/DDBJ whole genome shotgun (WGS) entry which is preliminary data.</text>
</comment>
<reference evidence="2" key="1">
    <citation type="journal article" date="2019" name="Int. J. Syst. Evol. Microbiol.">
        <title>The Global Catalogue of Microorganisms (GCM) 10K type strain sequencing project: providing services to taxonomists for standard genome sequencing and annotation.</title>
        <authorList>
            <consortium name="The Broad Institute Genomics Platform"/>
            <consortium name="The Broad Institute Genome Sequencing Center for Infectious Disease"/>
            <person name="Wu L."/>
            <person name="Ma J."/>
        </authorList>
    </citation>
    <scope>NUCLEOTIDE SEQUENCE [LARGE SCALE GENOMIC DNA]</scope>
    <source>
        <strain evidence="2">JCM 17759</strain>
    </source>
</reference>
<keyword evidence="2" id="KW-1185">Reference proteome</keyword>
<evidence type="ECO:0008006" key="3">
    <source>
        <dbReference type="Google" id="ProtNLM"/>
    </source>
</evidence>
<sequence>MNRTYKRIAGLLFWIIMSVVTVVAIARVDSPTKTRSGDSNRTPLVRFLTSRPTEISGIDPSGRLRKYDPVFRLDAGGDYRQVGHVVDHTSDRTIPTAEPPTVTIAWYDSKLAADEVQFVQYHNHGRLEDVAKLMLPEQKRERIRQQLADAIRLYGDEFSQAFKPLVQQSIQQSLPVIESELQRSIKRHRGDIDALAKRWNDDVVRKRLIPLARQEIMPIVKKHGSPTAEKIGQEVWERASLWRFGWRAVYDRTPLPEQNLLNEEWQRFVQKDVGPVLERNMDEIVAAVQKILVETAANPVVRGELADVASDIAQDPEAQQLVKVILKETLVDNQRLHQVWSDVWQSDEARRAIDLASRRMEPVLRQIGDELFGTQDEGIDPEFALVLRNQIFGKDRRWIIASPIQDEHDESAPRVIPVANQWMAYPIVYLAEKDAQ</sequence>
<gene>
    <name evidence="1" type="ORF">GCM10023156_01110</name>
</gene>
<dbReference type="RefSeq" id="WP_345318419.1">
    <property type="nucleotide sequence ID" value="NZ_BAABGA010000005.1"/>
</dbReference>
<dbReference type="Proteomes" id="UP001500840">
    <property type="component" value="Unassembled WGS sequence"/>
</dbReference>
<evidence type="ECO:0000313" key="2">
    <source>
        <dbReference type="Proteomes" id="UP001500840"/>
    </source>
</evidence>
<accession>A0ABP8M594</accession>
<name>A0ABP8M594_9BACT</name>
<protein>
    <recommendedName>
        <fullName evidence="3">Secreted protein</fullName>
    </recommendedName>
</protein>
<dbReference type="EMBL" id="BAABGA010000005">
    <property type="protein sequence ID" value="GAA4443680.1"/>
    <property type="molecule type" value="Genomic_DNA"/>
</dbReference>
<evidence type="ECO:0000313" key="1">
    <source>
        <dbReference type="EMBL" id="GAA4443680.1"/>
    </source>
</evidence>
<proteinExistence type="predicted"/>